<dbReference type="RefSeq" id="WP_066792110.1">
    <property type="nucleotide sequence ID" value="NZ_CP014807.1"/>
</dbReference>
<gene>
    <name evidence="1" type="ORF">ATY39_17255</name>
</gene>
<dbReference type="KEGG" id="rst:ATY39_17255"/>
<geneLocation type="plasmid" evidence="2">
    <name>ppp9</name>
</geneLocation>
<accession>A0A143HI56</accession>
<dbReference type="EMBL" id="CP014807">
    <property type="protein sequence ID" value="AMX01171.1"/>
    <property type="molecule type" value="Genomic_DNA"/>
</dbReference>
<dbReference type="Proteomes" id="UP000076021">
    <property type="component" value="Plasmid pPP9"/>
</dbReference>
<keyword evidence="2" id="KW-1185">Reference proteome</keyword>
<proteinExistence type="predicted"/>
<sequence length="80" mass="9100">MMDKKAVLALRIGSDATAKTFVKAKDLIMHMALRMKEGYTYDNVVAAFTQGLNSMEYKPVKTLTVPKEVPVFARYNWLKN</sequence>
<dbReference type="OrthoDB" id="9972990at2"/>
<reference evidence="2" key="2">
    <citation type="submission" date="2016-03" db="EMBL/GenBank/DDBJ databases">
        <authorList>
            <person name="Ploux O."/>
        </authorList>
    </citation>
    <scope>NUCLEOTIDE SEQUENCE [LARGE SCALE GENOMIC DNA]</scope>
    <source>
        <strain evidence="2">PP9</strain>
        <plasmid evidence="2">Plasmid ppp9</plasmid>
    </source>
</reference>
<dbReference type="AlphaFoldDB" id="A0A143HI56"/>
<evidence type="ECO:0000313" key="2">
    <source>
        <dbReference type="Proteomes" id="UP000076021"/>
    </source>
</evidence>
<name>A0A143HI56_9BACL</name>
<reference evidence="1 2" key="1">
    <citation type="journal article" date="2016" name="Genome Announc.">
        <title>Whole-Genome Sequence of Rummeliibacillus stabekisii Strain PP9 Isolated from Antarctic Soil.</title>
        <authorList>
            <person name="da Mota F.F."/>
            <person name="Vollu R.E."/>
            <person name="Jurelevicius D."/>
            <person name="Seldin L."/>
        </authorList>
    </citation>
    <scope>NUCLEOTIDE SEQUENCE [LARGE SCALE GENOMIC DNA]</scope>
    <source>
        <strain evidence="1 2">PP9</strain>
        <plasmid evidence="2">Plasmid ppp9</plasmid>
    </source>
</reference>
<evidence type="ECO:0000313" key="1">
    <source>
        <dbReference type="EMBL" id="AMX01171.1"/>
    </source>
</evidence>
<organism evidence="1 2">
    <name type="scientific">Rummeliibacillus stabekisii</name>
    <dbReference type="NCBI Taxonomy" id="241244"/>
    <lineage>
        <taxon>Bacteria</taxon>
        <taxon>Bacillati</taxon>
        <taxon>Bacillota</taxon>
        <taxon>Bacilli</taxon>
        <taxon>Bacillales</taxon>
        <taxon>Caryophanaceae</taxon>
        <taxon>Rummeliibacillus</taxon>
    </lineage>
</organism>
<protein>
    <submittedName>
        <fullName evidence="1">Uncharacterized protein</fullName>
    </submittedName>
</protein>
<keyword evidence="1" id="KW-0614">Plasmid</keyword>